<reference evidence="2 3" key="1">
    <citation type="submission" date="2023-05" db="EMBL/GenBank/DDBJ databases">
        <title>B98-5 Cell Line De Novo Hybrid Assembly: An Optical Mapping Approach.</title>
        <authorList>
            <person name="Kananen K."/>
            <person name="Auerbach J.A."/>
            <person name="Kautto E."/>
            <person name="Blachly J.S."/>
        </authorList>
    </citation>
    <scope>NUCLEOTIDE SEQUENCE [LARGE SCALE GENOMIC DNA]</scope>
    <source>
        <strain evidence="2">B95-8</strain>
        <tissue evidence="2">Cell line</tissue>
    </source>
</reference>
<evidence type="ECO:0000313" key="3">
    <source>
        <dbReference type="Proteomes" id="UP001266305"/>
    </source>
</evidence>
<feature type="region of interest" description="Disordered" evidence="1">
    <location>
        <begin position="1"/>
        <end position="24"/>
    </location>
</feature>
<evidence type="ECO:0000256" key="1">
    <source>
        <dbReference type="SAM" id="MobiDB-lite"/>
    </source>
</evidence>
<feature type="compositionally biased region" description="Basic and acidic residues" evidence="1">
    <location>
        <begin position="1"/>
        <end position="19"/>
    </location>
</feature>
<organism evidence="2 3">
    <name type="scientific">Saguinus oedipus</name>
    <name type="common">Cotton-top tamarin</name>
    <name type="synonym">Oedipomidas oedipus</name>
    <dbReference type="NCBI Taxonomy" id="9490"/>
    <lineage>
        <taxon>Eukaryota</taxon>
        <taxon>Metazoa</taxon>
        <taxon>Chordata</taxon>
        <taxon>Craniata</taxon>
        <taxon>Vertebrata</taxon>
        <taxon>Euteleostomi</taxon>
        <taxon>Mammalia</taxon>
        <taxon>Eutheria</taxon>
        <taxon>Euarchontoglires</taxon>
        <taxon>Primates</taxon>
        <taxon>Haplorrhini</taxon>
        <taxon>Platyrrhini</taxon>
        <taxon>Cebidae</taxon>
        <taxon>Callitrichinae</taxon>
        <taxon>Saguinus</taxon>
    </lineage>
</organism>
<name>A0ABQ9UQ31_SAGOE</name>
<dbReference type="EMBL" id="JASSZA010000011">
    <property type="protein sequence ID" value="KAK2099194.1"/>
    <property type="molecule type" value="Genomic_DNA"/>
</dbReference>
<accession>A0ABQ9UQ31</accession>
<comment type="caution">
    <text evidence="2">The sequence shown here is derived from an EMBL/GenBank/DDBJ whole genome shotgun (WGS) entry which is preliminary data.</text>
</comment>
<sequence>MEEGKVPPRIKNREWERRRNGQNPTLCKVSSEHRVSQEYPQLSKAQLSLCNKEAREEIIRARSAGSLECTAGLIHVATYPEQKEQKRIKAQCMSSQLVIL</sequence>
<gene>
    <name evidence="2" type="ORF">P7K49_024645</name>
</gene>
<protein>
    <submittedName>
        <fullName evidence="2">Uncharacterized protein</fullName>
    </submittedName>
</protein>
<keyword evidence="3" id="KW-1185">Reference proteome</keyword>
<dbReference type="Proteomes" id="UP001266305">
    <property type="component" value="Unassembled WGS sequence"/>
</dbReference>
<proteinExistence type="predicted"/>
<evidence type="ECO:0000313" key="2">
    <source>
        <dbReference type="EMBL" id="KAK2099194.1"/>
    </source>
</evidence>